<reference evidence="2 3" key="1">
    <citation type="journal article" date="2021" name="Commun. Biol.">
        <title>The genome of Shorea leprosula (Dipterocarpaceae) highlights the ecological relevance of drought in aseasonal tropical rainforests.</title>
        <authorList>
            <person name="Ng K.K.S."/>
            <person name="Kobayashi M.J."/>
            <person name="Fawcett J.A."/>
            <person name="Hatakeyama M."/>
            <person name="Paape T."/>
            <person name="Ng C.H."/>
            <person name="Ang C.C."/>
            <person name="Tnah L.H."/>
            <person name="Lee C.T."/>
            <person name="Nishiyama T."/>
            <person name="Sese J."/>
            <person name="O'Brien M.J."/>
            <person name="Copetti D."/>
            <person name="Mohd Noor M.I."/>
            <person name="Ong R.C."/>
            <person name="Putra M."/>
            <person name="Sireger I.Z."/>
            <person name="Indrioko S."/>
            <person name="Kosugi Y."/>
            <person name="Izuno A."/>
            <person name="Isagi Y."/>
            <person name="Lee S.L."/>
            <person name="Shimizu K.K."/>
        </authorList>
    </citation>
    <scope>NUCLEOTIDE SEQUENCE [LARGE SCALE GENOMIC DNA]</scope>
    <source>
        <strain evidence="2">214</strain>
    </source>
</reference>
<dbReference type="InterPro" id="IPR005135">
    <property type="entry name" value="Endo/exonuclease/phosphatase"/>
</dbReference>
<gene>
    <name evidence="2" type="ORF">SLEP1_g9410</name>
</gene>
<dbReference type="PANTHER" id="PTHR35218:SF9">
    <property type="entry name" value="ENDONUCLEASE_EXONUCLEASE_PHOSPHATASE DOMAIN-CONTAINING PROTEIN"/>
    <property type="match status" value="1"/>
</dbReference>
<protein>
    <recommendedName>
        <fullName evidence="1">Endonuclease/exonuclease/phosphatase domain-containing protein</fullName>
    </recommendedName>
</protein>
<dbReference type="GO" id="GO:0003824">
    <property type="term" value="F:catalytic activity"/>
    <property type="evidence" value="ECO:0007669"/>
    <property type="project" value="InterPro"/>
</dbReference>
<dbReference type="AlphaFoldDB" id="A0AAV5ICS8"/>
<dbReference type="PANTHER" id="PTHR35218">
    <property type="entry name" value="RNASE H DOMAIN-CONTAINING PROTEIN"/>
    <property type="match status" value="1"/>
</dbReference>
<organism evidence="2 3">
    <name type="scientific">Rubroshorea leprosula</name>
    <dbReference type="NCBI Taxonomy" id="152421"/>
    <lineage>
        <taxon>Eukaryota</taxon>
        <taxon>Viridiplantae</taxon>
        <taxon>Streptophyta</taxon>
        <taxon>Embryophyta</taxon>
        <taxon>Tracheophyta</taxon>
        <taxon>Spermatophyta</taxon>
        <taxon>Magnoliopsida</taxon>
        <taxon>eudicotyledons</taxon>
        <taxon>Gunneridae</taxon>
        <taxon>Pentapetalae</taxon>
        <taxon>rosids</taxon>
        <taxon>malvids</taxon>
        <taxon>Malvales</taxon>
        <taxon>Dipterocarpaceae</taxon>
        <taxon>Rubroshorea</taxon>
    </lineage>
</organism>
<keyword evidence="3" id="KW-1185">Reference proteome</keyword>
<comment type="caution">
    <text evidence="2">The sequence shown here is derived from an EMBL/GenBank/DDBJ whole genome shotgun (WGS) entry which is preliminary data.</text>
</comment>
<dbReference type="Gene3D" id="3.60.10.10">
    <property type="entry name" value="Endonuclease/exonuclease/phosphatase"/>
    <property type="match status" value="1"/>
</dbReference>
<sequence>MERVHLVTKILPSLFTRTEMDFEALLLPFHFPLARFLFRDQTSSRPILDPMLAQILLGLSNSCEWNMKIISWNCRGAAKLNFHRSVMDLKRTHNPSMMLILETKLAGDDARDLAASLGFPRTFVVNSEGLAGGLWLLWDDTTLSVDIVSHSCQAIHAIIKVCNNPLFPFDWFFSGIYGRPQSEIRSLLWQELSSIAVNLSMPWMLIGDFNDVIEQSEKFGGNPVCQARIRAYLDCMNICRMIDLGFIGNRFTWANMRFSHQLIRERLDRAWANPDWKLLFPEAALFHLPRTSSDHCPLLLDLNPSYPRVGTRPFRMEKFWLNHPEFQNLVHQIWSMDGSNTSVCLDRTMSQAKSWSKLTFGDIFKRKKKLLARLSGIQNSSSYNHSAFLWNLEKHLIQEFEQILKMEEDLWFMKSRINWITDGDRNTRYFHLSAVKHRSRNKIFGLKNQAGDWISDGPSIAFIAVTYFQNLFSTSLQHSFTDSFLHIYLDLDDSVNLDSIGGIPTEVEILKAVNSMKPFKAPGLDGTHPFFYQGCWPLVKDKVCQDIKDIFCTGTYWPLQHILQDCL</sequence>
<dbReference type="Proteomes" id="UP001054252">
    <property type="component" value="Unassembled WGS sequence"/>
</dbReference>
<dbReference type="InterPro" id="IPR036691">
    <property type="entry name" value="Endo/exonu/phosph_ase_sf"/>
</dbReference>
<dbReference type="EMBL" id="BPVZ01000009">
    <property type="protein sequence ID" value="GKU96139.1"/>
    <property type="molecule type" value="Genomic_DNA"/>
</dbReference>
<dbReference type="Pfam" id="PF03372">
    <property type="entry name" value="Exo_endo_phos"/>
    <property type="match status" value="1"/>
</dbReference>
<name>A0AAV5ICS8_9ROSI</name>
<evidence type="ECO:0000259" key="1">
    <source>
        <dbReference type="Pfam" id="PF03372"/>
    </source>
</evidence>
<proteinExistence type="predicted"/>
<evidence type="ECO:0000313" key="3">
    <source>
        <dbReference type="Proteomes" id="UP001054252"/>
    </source>
</evidence>
<accession>A0AAV5ICS8</accession>
<feature type="domain" description="Endonuclease/exonuclease/phosphatase" evidence="1">
    <location>
        <begin position="70"/>
        <end position="295"/>
    </location>
</feature>
<evidence type="ECO:0000313" key="2">
    <source>
        <dbReference type="EMBL" id="GKU96139.1"/>
    </source>
</evidence>
<dbReference type="SUPFAM" id="SSF56219">
    <property type="entry name" value="DNase I-like"/>
    <property type="match status" value="1"/>
</dbReference>